<gene>
    <name evidence="5" type="ORF">HGR_09443</name>
</gene>
<dbReference type="Gene3D" id="1.10.530.10">
    <property type="match status" value="1"/>
</dbReference>
<sequence length="291" mass="31552">MTALDDMGDSLRKMPRRLVQFFYSLAHNGFALFGLSVILVLLALAAHSGLRKAGEEHLMDWLQTRQFGEPLEEPSPLVTVGRATATDLQNLSAQQAAVTDWLSRRYRIAPQPLSALVLEAYQIGHNYKLDPLLLLSVMAIESGFNPFAQSPVGAQGLMQVMTHLHGEKYEPFGGQLAAFDPLTNLHVGARVLREYIVRAGSIEGGLRRYVGAANLPSDGGYVTKVLSEHHLLTLVARQAQHVPDVPKPPVRSRSMQITMPAAPSRPETATHASATGASPVGAKQTVALLNN</sequence>
<keyword evidence="3" id="KW-0472">Membrane</keyword>
<dbReference type="RefSeq" id="WP_006297950.1">
    <property type="nucleotide sequence ID" value="NZ_AEGR01000057.1"/>
</dbReference>
<evidence type="ECO:0000256" key="2">
    <source>
        <dbReference type="SAM" id="MobiDB-lite"/>
    </source>
</evidence>
<comment type="similarity">
    <text evidence="1">Belongs to the transglycosylase Slt family.</text>
</comment>
<protein>
    <submittedName>
        <fullName evidence="5">Lytic transglycosylase catalytic subunit</fullName>
    </submittedName>
</protein>
<dbReference type="PANTHER" id="PTHR37423:SF2">
    <property type="entry name" value="MEMBRANE-BOUND LYTIC MUREIN TRANSGLYCOSYLASE C"/>
    <property type="match status" value="1"/>
</dbReference>
<evidence type="ECO:0000313" key="6">
    <source>
        <dbReference type="Proteomes" id="UP000016368"/>
    </source>
</evidence>
<evidence type="ECO:0000256" key="3">
    <source>
        <dbReference type="SAM" id="Phobius"/>
    </source>
</evidence>
<comment type="caution">
    <text evidence="5">The sequence shown here is derived from an EMBL/GenBank/DDBJ whole genome shotgun (WGS) entry which is preliminary data.</text>
</comment>
<dbReference type="InterPro" id="IPR008258">
    <property type="entry name" value="Transglycosylase_SLT_dom_1"/>
</dbReference>
<dbReference type="AlphaFoldDB" id="F3KTV7"/>
<dbReference type="InterPro" id="IPR023346">
    <property type="entry name" value="Lysozyme-like_dom_sf"/>
</dbReference>
<dbReference type="PANTHER" id="PTHR37423">
    <property type="entry name" value="SOLUBLE LYTIC MUREIN TRANSGLYCOSYLASE-RELATED"/>
    <property type="match status" value="1"/>
</dbReference>
<accession>F3KTV7</accession>
<dbReference type="CDD" id="cd00254">
    <property type="entry name" value="LT-like"/>
    <property type="match status" value="1"/>
</dbReference>
<dbReference type="STRING" id="887062.HGR_09443"/>
<feature type="region of interest" description="Disordered" evidence="2">
    <location>
        <begin position="260"/>
        <end position="284"/>
    </location>
</feature>
<dbReference type="eggNOG" id="COG0741">
    <property type="taxonomic scope" value="Bacteria"/>
</dbReference>
<feature type="domain" description="Transglycosylase SLT" evidence="4">
    <location>
        <begin position="124"/>
        <end position="200"/>
    </location>
</feature>
<feature type="transmembrane region" description="Helical" evidence="3">
    <location>
        <begin position="21"/>
        <end position="46"/>
    </location>
</feature>
<evidence type="ECO:0000259" key="4">
    <source>
        <dbReference type="Pfam" id="PF01464"/>
    </source>
</evidence>
<keyword evidence="3" id="KW-1133">Transmembrane helix</keyword>
<dbReference type="Pfam" id="PF01464">
    <property type="entry name" value="SLT"/>
    <property type="match status" value="1"/>
</dbReference>
<organism evidence="5 6">
    <name type="scientific">Hylemonella gracilis ATCC 19624</name>
    <dbReference type="NCBI Taxonomy" id="887062"/>
    <lineage>
        <taxon>Bacteria</taxon>
        <taxon>Pseudomonadati</taxon>
        <taxon>Pseudomonadota</taxon>
        <taxon>Betaproteobacteria</taxon>
        <taxon>Burkholderiales</taxon>
        <taxon>Comamonadaceae</taxon>
        <taxon>Hylemonella</taxon>
    </lineage>
</organism>
<dbReference type="OrthoDB" id="9815002at2"/>
<evidence type="ECO:0000256" key="1">
    <source>
        <dbReference type="ARBA" id="ARBA00007734"/>
    </source>
</evidence>
<dbReference type="SUPFAM" id="SSF53955">
    <property type="entry name" value="Lysozyme-like"/>
    <property type="match status" value="1"/>
</dbReference>
<name>F3KTV7_9BURK</name>
<proteinExistence type="inferred from homology"/>
<dbReference type="EMBL" id="AEGR01000057">
    <property type="protein sequence ID" value="EGI76785.1"/>
    <property type="molecule type" value="Genomic_DNA"/>
</dbReference>
<reference evidence="5 6" key="1">
    <citation type="journal article" date="2011" name="EMBO J.">
        <title>Structural diversity of bacterial flagellar motors.</title>
        <authorList>
            <person name="Chen S."/>
            <person name="Beeby M."/>
            <person name="Murphy G.E."/>
            <person name="Leadbetter J.R."/>
            <person name="Hendrixson D.R."/>
            <person name="Briegel A."/>
            <person name="Li Z."/>
            <person name="Shi J."/>
            <person name="Tocheva E.I."/>
            <person name="Muller A."/>
            <person name="Dobro M.J."/>
            <person name="Jensen G.J."/>
        </authorList>
    </citation>
    <scope>NUCLEOTIDE SEQUENCE [LARGE SCALE GENOMIC DNA]</scope>
    <source>
        <strain evidence="5 6">ATCC 19624</strain>
    </source>
</reference>
<keyword evidence="6" id="KW-1185">Reference proteome</keyword>
<evidence type="ECO:0000313" key="5">
    <source>
        <dbReference type="EMBL" id="EGI76785.1"/>
    </source>
</evidence>
<dbReference type="Proteomes" id="UP000016368">
    <property type="component" value="Unassembled WGS sequence"/>
</dbReference>
<keyword evidence="3" id="KW-0812">Transmembrane</keyword>